<dbReference type="Proteomes" id="UP000708208">
    <property type="component" value="Unassembled WGS sequence"/>
</dbReference>
<dbReference type="EMBL" id="CAJVCH010231129">
    <property type="protein sequence ID" value="CAG7732421.1"/>
    <property type="molecule type" value="Genomic_DNA"/>
</dbReference>
<name>A0A8J2KC34_9HEXA</name>
<comment type="caution">
    <text evidence="1">The sequence shown here is derived from an EMBL/GenBank/DDBJ whole genome shotgun (WGS) entry which is preliminary data.</text>
</comment>
<gene>
    <name evidence="1" type="ORF">AFUS01_LOCUS20940</name>
</gene>
<accession>A0A8J2KC34</accession>
<evidence type="ECO:0000313" key="2">
    <source>
        <dbReference type="Proteomes" id="UP000708208"/>
    </source>
</evidence>
<protein>
    <submittedName>
        <fullName evidence="1">Uncharacterized protein</fullName>
    </submittedName>
</protein>
<sequence length="122" mass="14371">MGRFGYESALNSTIHEMMDNPRARLFQFEDHWGEYEDYHFQRSGRMGMCSDLIKLGRKSIHLKAQIRGMVKNPIVRLFNGENLTGDSNDFHSGQTRRFIHEQFDKLRSSPPLPIYYGRFNNL</sequence>
<organism evidence="1 2">
    <name type="scientific">Allacma fusca</name>
    <dbReference type="NCBI Taxonomy" id="39272"/>
    <lineage>
        <taxon>Eukaryota</taxon>
        <taxon>Metazoa</taxon>
        <taxon>Ecdysozoa</taxon>
        <taxon>Arthropoda</taxon>
        <taxon>Hexapoda</taxon>
        <taxon>Collembola</taxon>
        <taxon>Symphypleona</taxon>
        <taxon>Sminthuridae</taxon>
        <taxon>Allacma</taxon>
    </lineage>
</organism>
<keyword evidence="2" id="KW-1185">Reference proteome</keyword>
<proteinExistence type="predicted"/>
<reference evidence="1" key="1">
    <citation type="submission" date="2021-06" db="EMBL/GenBank/DDBJ databases">
        <authorList>
            <person name="Hodson N. C."/>
            <person name="Mongue J. A."/>
            <person name="Jaron S. K."/>
        </authorList>
    </citation>
    <scope>NUCLEOTIDE SEQUENCE</scope>
</reference>
<evidence type="ECO:0000313" key="1">
    <source>
        <dbReference type="EMBL" id="CAG7732421.1"/>
    </source>
</evidence>
<dbReference type="AlphaFoldDB" id="A0A8J2KC34"/>